<name>A0A8X6IAL0_NEPPI</name>
<dbReference type="SMART" id="SM00239">
    <property type="entry name" value="C2"/>
    <property type="match status" value="1"/>
</dbReference>
<keyword evidence="1" id="KW-0812">Transmembrane</keyword>
<evidence type="ECO:0000313" key="4">
    <source>
        <dbReference type="Proteomes" id="UP000887013"/>
    </source>
</evidence>
<dbReference type="AlphaFoldDB" id="A0A8X6IAL0"/>
<sequence length="260" mass="29836">MIKEKKIDFRSRQGVCGTKMLFYITLCVVGTVCLIIGIIAGGIWIYRKCYNDDSQSNALAVPRIVIVDEGQNTNSSPGVNTRRRALSYQDLGNVTVTLTHDWRSSSDMNYNTPQGMLQPGLYPTPTNPEPFSMGRIFFLLQYNNQEEELALFIKEVISIPGRIDEKNGERKMRNPFVRVYLLPRGGVIANTKVHIETLNPEFKEIFKKKVPYEELQGAFLRFLLCDKVDDETYSSFAHVAVPLIRENMTRKVIWRDCERD</sequence>
<evidence type="ECO:0000313" key="3">
    <source>
        <dbReference type="EMBL" id="GFS38179.1"/>
    </source>
</evidence>
<gene>
    <name evidence="3" type="ORF">NPIL_545411</name>
</gene>
<dbReference type="GO" id="GO:0070382">
    <property type="term" value="C:exocytic vesicle"/>
    <property type="evidence" value="ECO:0007669"/>
    <property type="project" value="TreeGrafter"/>
</dbReference>
<dbReference type="PANTHER" id="PTHR10024">
    <property type="entry name" value="SYNAPTOTAGMIN"/>
    <property type="match status" value="1"/>
</dbReference>
<dbReference type="GO" id="GO:0005544">
    <property type="term" value="F:calcium-dependent phospholipid binding"/>
    <property type="evidence" value="ECO:0007669"/>
    <property type="project" value="TreeGrafter"/>
</dbReference>
<organism evidence="3 4">
    <name type="scientific">Nephila pilipes</name>
    <name type="common">Giant wood spider</name>
    <name type="synonym">Nephila maculata</name>
    <dbReference type="NCBI Taxonomy" id="299642"/>
    <lineage>
        <taxon>Eukaryota</taxon>
        <taxon>Metazoa</taxon>
        <taxon>Ecdysozoa</taxon>
        <taxon>Arthropoda</taxon>
        <taxon>Chelicerata</taxon>
        <taxon>Arachnida</taxon>
        <taxon>Araneae</taxon>
        <taxon>Araneomorphae</taxon>
        <taxon>Entelegynae</taxon>
        <taxon>Araneoidea</taxon>
        <taxon>Nephilidae</taxon>
        <taxon>Nephila</taxon>
    </lineage>
</organism>
<dbReference type="InterPro" id="IPR000008">
    <property type="entry name" value="C2_dom"/>
</dbReference>
<keyword evidence="1" id="KW-1133">Transmembrane helix</keyword>
<dbReference type="Gene3D" id="2.60.40.150">
    <property type="entry name" value="C2 domain"/>
    <property type="match status" value="1"/>
</dbReference>
<dbReference type="EMBL" id="BMAW01043213">
    <property type="protein sequence ID" value="GFS38179.1"/>
    <property type="molecule type" value="Genomic_DNA"/>
</dbReference>
<dbReference type="GO" id="GO:0005509">
    <property type="term" value="F:calcium ion binding"/>
    <property type="evidence" value="ECO:0007669"/>
    <property type="project" value="TreeGrafter"/>
</dbReference>
<proteinExistence type="predicted"/>
<comment type="caution">
    <text evidence="3">The sequence shown here is derived from an EMBL/GenBank/DDBJ whole genome shotgun (WGS) entry which is preliminary data.</text>
</comment>
<dbReference type="OrthoDB" id="10259057at2759"/>
<dbReference type="PROSITE" id="PS50004">
    <property type="entry name" value="C2"/>
    <property type="match status" value="1"/>
</dbReference>
<feature type="transmembrane region" description="Helical" evidence="1">
    <location>
        <begin position="21"/>
        <end position="46"/>
    </location>
</feature>
<dbReference type="Proteomes" id="UP000887013">
    <property type="component" value="Unassembled WGS sequence"/>
</dbReference>
<dbReference type="SUPFAM" id="SSF49562">
    <property type="entry name" value="C2 domain (Calcium/lipid-binding domain, CaLB)"/>
    <property type="match status" value="1"/>
</dbReference>
<keyword evidence="4" id="KW-1185">Reference proteome</keyword>
<dbReference type="GO" id="GO:0000149">
    <property type="term" value="F:SNARE binding"/>
    <property type="evidence" value="ECO:0007669"/>
    <property type="project" value="TreeGrafter"/>
</dbReference>
<feature type="domain" description="C2" evidence="2">
    <location>
        <begin position="132"/>
        <end position="256"/>
    </location>
</feature>
<protein>
    <recommendedName>
        <fullName evidence="2">C2 domain-containing protein</fullName>
    </recommendedName>
</protein>
<reference evidence="3" key="1">
    <citation type="submission" date="2020-08" db="EMBL/GenBank/DDBJ databases">
        <title>Multicomponent nature underlies the extraordinary mechanical properties of spider dragline silk.</title>
        <authorList>
            <person name="Kono N."/>
            <person name="Nakamura H."/>
            <person name="Mori M."/>
            <person name="Yoshida Y."/>
            <person name="Ohtoshi R."/>
            <person name="Malay A.D."/>
            <person name="Moran D.A.P."/>
            <person name="Tomita M."/>
            <person name="Numata K."/>
            <person name="Arakawa K."/>
        </authorList>
    </citation>
    <scope>NUCLEOTIDE SEQUENCE</scope>
</reference>
<dbReference type="InterPro" id="IPR035892">
    <property type="entry name" value="C2_domain_sf"/>
</dbReference>
<dbReference type="GO" id="GO:0030276">
    <property type="term" value="F:clathrin binding"/>
    <property type="evidence" value="ECO:0007669"/>
    <property type="project" value="TreeGrafter"/>
</dbReference>
<dbReference type="Pfam" id="PF00168">
    <property type="entry name" value="C2"/>
    <property type="match status" value="1"/>
</dbReference>
<dbReference type="GO" id="GO:0001786">
    <property type="term" value="F:phosphatidylserine binding"/>
    <property type="evidence" value="ECO:0007669"/>
    <property type="project" value="TreeGrafter"/>
</dbReference>
<evidence type="ECO:0000259" key="2">
    <source>
        <dbReference type="PROSITE" id="PS50004"/>
    </source>
</evidence>
<accession>A0A8X6IAL0</accession>
<keyword evidence="1" id="KW-0472">Membrane</keyword>
<dbReference type="GO" id="GO:0017156">
    <property type="term" value="P:calcium-ion regulated exocytosis"/>
    <property type="evidence" value="ECO:0007669"/>
    <property type="project" value="TreeGrafter"/>
</dbReference>
<evidence type="ECO:0000256" key="1">
    <source>
        <dbReference type="SAM" id="Phobius"/>
    </source>
</evidence>
<dbReference type="GO" id="GO:0005886">
    <property type="term" value="C:plasma membrane"/>
    <property type="evidence" value="ECO:0007669"/>
    <property type="project" value="TreeGrafter"/>
</dbReference>